<keyword evidence="4 10" id="KW-0441">Lipid A biosynthesis</keyword>
<comment type="cofactor">
    <cofactor evidence="10">
        <name>Mn(2+)</name>
        <dbReference type="ChEBI" id="CHEBI:29035"/>
    </cofactor>
    <text evidence="10">Binds 2 Mn(2+) ions per subunit in a binuclear metal center.</text>
</comment>
<feature type="binding site" evidence="10">
    <location>
        <position position="42"/>
    </location>
    <ligand>
        <name>Mn(2+)</name>
        <dbReference type="ChEBI" id="CHEBI:29035"/>
        <label>1</label>
    </ligand>
</feature>
<evidence type="ECO:0000256" key="5">
    <source>
        <dbReference type="ARBA" id="ARBA00022723"/>
    </source>
</evidence>
<dbReference type="AlphaFoldDB" id="A0A1I1P841"/>
<dbReference type="GO" id="GO:0008758">
    <property type="term" value="F:UDP-2,3-diacylglucosamine hydrolase activity"/>
    <property type="evidence" value="ECO:0007669"/>
    <property type="project" value="UniProtKB-UniRule"/>
</dbReference>
<evidence type="ECO:0000256" key="7">
    <source>
        <dbReference type="ARBA" id="ARBA00023098"/>
    </source>
</evidence>
<proteinExistence type="inferred from homology"/>
<dbReference type="OrthoDB" id="9783283at2"/>
<feature type="binding site" evidence="10">
    <location>
        <position position="80"/>
    </location>
    <ligand>
        <name>Mn(2+)</name>
        <dbReference type="ChEBI" id="CHEBI:29035"/>
        <label>2</label>
    </ligand>
</feature>
<comment type="pathway">
    <text evidence="10">Glycolipid biosynthesis; lipid IV(A) biosynthesis; lipid IV(A) from (3R)-3-hydroxytetradecanoyl-[acyl-carrier-protein] and UDP-N-acetyl-alpha-D-glucosamine: step 4/6.</text>
</comment>
<comment type="function">
    <text evidence="10">Hydrolyzes the pyrophosphate bond of UDP-2,3-diacylglucosamine to yield 2,3-diacylglucosamine 1-phosphate (lipid X) and UMP by catalyzing the attack of water at the alpha-P atom. Involved in the biosynthesis of lipid A, a phosphorylated glycolipid that anchors the lipopolysaccharide to the outer membrane of the cell.</text>
</comment>
<feature type="binding site" evidence="10">
    <location>
        <position position="42"/>
    </location>
    <ligand>
        <name>Mn(2+)</name>
        <dbReference type="ChEBI" id="CHEBI:29035"/>
        <label>2</label>
    </ligand>
</feature>
<evidence type="ECO:0000259" key="11">
    <source>
        <dbReference type="Pfam" id="PF00149"/>
    </source>
</evidence>
<keyword evidence="2 10" id="KW-0444">Lipid biosynthesis</keyword>
<dbReference type="CDD" id="cd07398">
    <property type="entry name" value="MPP_YbbF-LpxH"/>
    <property type="match status" value="1"/>
</dbReference>
<feature type="binding site" evidence="10">
    <location>
        <begin position="80"/>
        <end position="81"/>
    </location>
    <ligand>
        <name>substrate</name>
    </ligand>
</feature>
<dbReference type="NCBIfam" id="NF003743">
    <property type="entry name" value="PRK05340.1"/>
    <property type="match status" value="1"/>
</dbReference>
<feature type="binding site" evidence="10">
    <location>
        <position position="165"/>
    </location>
    <ligand>
        <name>substrate</name>
    </ligand>
</feature>
<dbReference type="PANTHER" id="PTHR34990:SF1">
    <property type="entry name" value="UDP-2,3-DIACYLGLUCOSAMINE HYDROLASE"/>
    <property type="match status" value="1"/>
</dbReference>
<dbReference type="GO" id="GO:0019897">
    <property type="term" value="C:extrinsic component of plasma membrane"/>
    <property type="evidence" value="ECO:0007669"/>
    <property type="project" value="UniProtKB-UniRule"/>
</dbReference>
<dbReference type="InterPro" id="IPR043461">
    <property type="entry name" value="LpxH-like"/>
</dbReference>
<keyword evidence="7 10" id="KW-0443">Lipid metabolism</keyword>
<dbReference type="InterPro" id="IPR004843">
    <property type="entry name" value="Calcineurin-like_PHP"/>
</dbReference>
<comment type="catalytic activity">
    <reaction evidence="10">
        <text>UDP-2-N,3-O-bis[(3R)-3-hydroxytetradecanoyl]-alpha-D-glucosamine + H2O = 2-N,3-O-bis[(3R)-3-hydroxytetradecanoyl]-alpha-D-glucosaminyl 1-phosphate + UMP + 2 H(+)</text>
        <dbReference type="Rhea" id="RHEA:25213"/>
        <dbReference type="ChEBI" id="CHEBI:15377"/>
        <dbReference type="ChEBI" id="CHEBI:15378"/>
        <dbReference type="ChEBI" id="CHEBI:57865"/>
        <dbReference type="ChEBI" id="CHEBI:57957"/>
        <dbReference type="ChEBI" id="CHEBI:78847"/>
        <dbReference type="EC" id="3.6.1.54"/>
    </reaction>
</comment>
<dbReference type="EC" id="3.6.1.54" evidence="10"/>
<dbReference type="SUPFAM" id="SSF56300">
    <property type="entry name" value="Metallo-dependent phosphatases"/>
    <property type="match status" value="1"/>
</dbReference>
<dbReference type="GO" id="GO:0005737">
    <property type="term" value="C:cytoplasm"/>
    <property type="evidence" value="ECO:0007669"/>
    <property type="project" value="InterPro"/>
</dbReference>
<dbReference type="NCBIfam" id="TIGR01854">
    <property type="entry name" value="lipid_A_lpxH"/>
    <property type="match status" value="1"/>
</dbReference>
<keyword evidence="1 10" id="KW-1003">Cell membrane</keyword>
<sequence length="251" mass="27261">MAGTILASDMHLDAQRPESTALFHHFLDEVASGADALYLLGDLFEAWLGDDAIHPAHEPILDRMAALTGAGTALYIQHGNRDFLMGETLAGRLGATLLPEEAVVELGGAPTLLLHGDSLCTDDTAYQEFRAQVRDPAWQAQFLALSPAERMEQARQAREASREAQADIDSDITDVNAEAVADAFRRHGVDRMIHGHTHRPADHALTVDGATCRRLVLPQWTDRGGYIRCDEAGCELLAYPSGVRLPTSDGE</sequence>
<dbReference type="InterPro" id="IPR010138">
    <property type="entry name" value="UDP-diacylglucosamine_Hdrlase"/>
</dbReference>
<evidence type="ECO:0000256" key="6">
    <source>
        <dbReference type="ARBA" id="ARBA00022801"/>
    </source>
</evidence>
<organism evidence="12 13">
    <name type="scientific">Thiohalospira halophila DSM 15071</name>
    <dbReference type="NCBI Taxonomy" id="1123397"/>
    <lineage>
        <taxon>Bacteria</taxon>
        <taxon>Pseudomonadati</taxon>
        <taxon>Pseudomonadota</taxon>
        <taxon>Gammaproteobacteria</taxon>
        <taxon>Thiohalospirales</taxon>
        <taxon>Thiohalospiraceae</taxon>
        <taxon>Thiohalospira</taxon>
    </lineage>
</organism>
<gene>
    <name evidence="10" type="primary">lpxH</name>
    <name evidence="12" type="ORF">SAMN05660831_00651</name>
</gene>
<feature type="binding site" evidence="10">
    <location>
        <position position="198"/>
    </location>
    <ligand>
        <name>Mn(2+)</name>
        <dbReference type="ChEBI" id="CHEBI:29035"/>
        <label>1</label>
    </ligand>
</feature>
<keyword evidence="5 10" id="KW-0479">Metal-binding</keyword>
<evidence type="ECO:0000256" key="2">
    <source>
        <dbReference type="ARBA" id="ARBA00022516"/>
    </source>
</evidence>
<keyword evidence="13" id="KW-1185">Reference proteome</keyword>
<feature type="binding site" evidence="10">
    <location>
        <position position="161"/>
    </location>
    <ligand>
        <name>substrate</name>
    </ligand>
</feature>
<dbReference type="GO" id="GO:0009245">
    <property type="term" value="P:lipid A biosynthetic process"/>
    <property type="evidence" value="ECO:0007669"/>
    <property type="project" value="UniProtKB-UniRule"/>
</dbReference>
<keyword evidence="9 10" id="KW-0464">Manganese</keyword>
<dbReference type="Proteomes" id="UP000198611">
    <property type="component" value="Unassembled WGS sequence"/>
</dbReference>
<dbReference type="STRING" id="1123397.SAMN05660831_00651"/>
<comment type="subcellular location">
    <subcellularLocation>
        <location evidence="10">Cell inner membrane</location>
        <topology evidence="10">Peripheral membrane protein</topology>
        <orientation evidence="10">Cytoplasmic side</orientation>
    </subcellularLocation>
</comment>
<evidence type="ECO:0000256" key="4">
    <source>
        <dbReference type="ARBA" id="ARBA00022556"/>
    </source>
</evidence>
<accession>A0A1I1P841</accession>
<feature type="binding site" evidence="10">
    <location>
        <position position="11"/>
    </location>
    <ligand>
        <name>Mn(2+)</name>
        <dbReference type="ChEBI" id="CHEBI:29035"/>
        <label>1</label>
    </ligand>
</feature>
<keyword evidence="6 10" id="KW-0378">Hydrolase</keyword>
<keyword evidence="8 10" id="KW-0472">Membrane</keyword>
<dbReference type="GO" id="GO:0030145">
    <property type="term" value="F:manganese ion binding"/>
    <property type="evidence" value="ECO:0007669"/>
    <property type="project" value="UniProtKB-UniRule"/>
</dbReference>
<evidence type="ECO:0000256" key="9">
    <source>
        <dbReference type="ARBA" id="ARBA00023211"/>
    </source>
</evidence>
<comment type="similarity">
    <text evidence="10">Belongs to the LpxH family.</text>
</comment>
<dbReference type="HAMAP" id="MF_00575">
    <property type="entry name" value="LpxH"/>
    <property type="match status" value="1"/>
</dbReference>
<feature type="binding site" evidence="10">
    <location>
        <position position="115"/>
    </location>
    <ligand>
        <name>Mn(2+)</name>
        <dbReference type="ChEBI" id="CHEBI:29035"/>
        <label>2</label>
    </ligand>
</feature>
<dbReference type="Gene3D" id="3.60.21.10">
    <property type="match status" value="1"/>
</dbReference>
<dbReference type="Pfam" id="PF00149">
    <property type="entry name" value="Metallophos"/>
    <property type="match status" value="1"/>
</dbReference>
<evidence type="ECO:0000256" key="3">
    <source>
        <dbReference type="ARBA" id="ARBA00022519"/>
    </source>
</evidence>
<evidence type="ECO:0000256" key="10">
    <source>
        <dbReference type="HAMAP-Rule" id="MF_00575"/>
    </source>
</evidence>
<keyword evidence="3 10" id="KW-0997">Cell inner membrane</keyword>
<feature type="binding site" evidence="10">
    <location>
        <position position="123"/>
    </location>
    <ligand>
        <name>substrate</name>
    </ligand>
</feature>
<feature type="binding site" evidence="10">
    <location>
        <position position="196"/>
    </location>
    <ligand>
        <name>Mn(2+)</name>
        <dbReference type="ChEBI" id="CHEBI:29035"/>
        <label>2</label>
    </ligand>
</feature>
<feature type="binding site" evidence="10">
    <location>
        <position position="9"/>
    </location>
    <ligand>
        <name>Mn(2+)</name>
        <dbReference type="ChEBI" id="CHEBI:29035"/>
        <label>1</label>
    </ligand>
</feature>
<dbReference type="PANTHER" id="PTHR34990">
    <property type="entry name" value="UDP-2,3-DIACYLGLUCOSAMINE HYDROLASE-RELATED"/>
    <property type="match status" value="1"/>
</dbReference>
<dbReference type="RefSeq" id="WP_093427284.1">
    <property type="nucleotide sequence ID" value="NZ_FOMJ01000001.1"/>
</dbReference>
<evidence type="ECO:0000313" key="13">
    <source>
        <dbReference type="Proteomes" id="UP000198611"/>
    </source>
</evidence>
<protein>
    <recommendedName>
        <fullName evidence="10">UDP-2,3-diacylglucosamine hydrolase</fullName>
        <ecNumber evidence="10">3.6.1.54</ecNumber>
    </recommendedName>
    <alternativeName>
        <fullName evidence="10">UDP-2,3-diacylglucosamine diphosphatase</fullName>
    </alternativeName>
</protein>
<comment type="caution">
    <text evidence="10">Lacks conserved residue(s) required for the propagation of feature annotation.</text>
</comment>
<evidence type="ECO:0000313" key="12">
    <source>
        <dbReference type="EMBL" id="SFD05846.1"/>
    </source>
</evidence>
<feature type="binding site" evidence="10">
    <location>
        <position position="196"/>
    </location>
    <ligand>
        <name>substrate</name>
    </ligand>
</feature>
<dbReference type="EMBL" id="FOMJ01000001">
    <property type="protein sequence ID" value="SFD05846.1"/>
    <property type="molecule type" value="Genomic_DNA"/>
</dbReference>
<evidence type="ECO:0000256" key="8">
    <source>
        <dbReference type="ARBA" id="ARBA00023136"/>
    </source>
</evidence>
<dbReference type="InterPro" id="IPR029052">
    <property type="entry name" value="Metallo-depent_PP-like"/>
</dbReference>
<reference evidence="12 13" key="1">
    <citation type="submission" date="2016-10" db="EMBL/GenBank/DDBJ databases">
        <authorList>
            <person name="de Groot N.N."/>
        </authorList>
    </citation>
    <scope>NUCLEOTIDE SEQUENCE [LARGE SCALE GENOMIC DNA]</scope>
    <source>
        <strain evidence="12 13">HL3</strain>
    </source>
</reference>
<name>A0A1I1P841_9GAMM</name>
<evidence type="ECO:0000256" key="1">
    <source>
        <dbReference type="ARBA" id="ARBA00022475"/>
    </source>
</evidence>
<dbReference type="UniPathway" id="UPA00359">
    <property type="reaction ID" value="UER00480"/>
</dbReference>
<feature type="domain" description="Calcineurin-like phosphoesterase" evidence="11">
    <location>
        <begin position="6"/>
        <end position="200"/>
    </location>
</feature>